<dbReference type="Proteomes" id="UP001141552">
    <property type="component" value="Unassembled WGS sequence"/>
</dbReference>
<protein>
    <recommendedName>
        <fullName evidence="5">Transmembrane protein</fullName>
    </recommendedName>
</protein>
<dbReference type="AlphaFoldDB" id="A0A9Q0FDE9"/>
<dbReference type="InterPro" id="IPR053258">
    <property type="entry name" value="Ca-permeable_cation_channel"/>
</dbReference>
<evidence type="ECO:0000256" key="1">
    <source>
        <dbReference type="SAM" id="MobiDB-lite"/>
    </source>
</evidence>
<dbReference type="OrthoDB" id="841468at2759"/>
<sequence>MAEADNQNDTLRLRLQRIGVEHCISGFVFLTECNLINVNYQSLPVSPFETHKGIILVSLAALLLFATASVVEVKLCIDGLMDHQYATFAGNIRLLFSSLGIIALLMIMDPITGWIVLVMFVCFFGKVACDSRRDLCQFVKDSALCGLGMANKLIGNLNCFITSEQPSESHNDPEDTTKTHDVEMV</sequence>
<evidence type="ECO:0000313" key="4">
    <source>
        <dbReference type="Proteomes" id="UP001141552"/>
    </source>
</evidence>
<feature type="transmembrane region" description="Helical" evidence="2">
    <location>
        <begin position="53"/>
        <end position="73"/>
    </location>
</feature>
<dbReference type="EMBL" id="JAKUCV010006207">
    <property type="protein sequence ID" value="KAJ4828322.1"/>
    <property type="molecule type" value="Genomic_DNA"/>
</dbReference>
<name>A0A9Q0FDE9_9ROSI</name>
<evidence type="ECO:0000313" key="3">
    <source>
        <dbReference type="EMBL" id="KAJ4828322.1"/>
    </source>
</evidence>
<proteinExistence type="predicted"/>
<keyword evidence="2" id="KW-1133">Transmembrane helix</keyword>
<feature type="compositionally biased region" description="Basic and acidic residues" evidence="1">
    <location>
        <begin position="167"/>
        <end position="185"/>
    </location>
</feature>
<feature type="transmembrane region" description="Helical" evidence="2">
    <location>
        <begin position="85"/>
        <end position="105"/>
    </location>
</feature>
<keyword evidence="4" id="KW-1185">Reference proteome</keyword>
<keyword evidence="2" id="KW-0472">Membrane</keyword>
<comment type="caution">
    <text evidence="3">The sequence shown here is derived from an EMBL/GenBank/DDBJ whole genome shotgun (WGS) entry which is preliminary data.</text>
</comment>
<reference evidence="3" key="1">
    <citation type="submission" date="2022-02" db="EMBL/GenBank/DDBJ databases">
        <authorList>
            <person name="Henning P.M."/>
            <person name="McCubbin A.G."/>
            <person name="Shore J.S."/>
        </authorList>
    </citation>
    <scope>NUCLEOTIDE SEQUENCE</scope>
    <source>
        <strain evidence="3">F60SS</strain>
        <tissue evidence="3">Leaves</tissue>
    </source>
</reference>
<dbReference type="PANTHER" id="PTHR34115">
    <property type="entry name" value="PROTEIN, PUTATIVE-RELATED"/>
    <property type="match status" value="1"/>
</dbReference>
<dbReference type="PANTHER" id="PTHR34115:SF7">
    <property type="entry name" value="PGG DOMAIN-CONTAINING PROTEIN"/>
    <property type="match status" value="1"/>
</dbReference>
<evidence type="ECO:0008006" key="5">
    <source>
        <dbReference type="Google" id="ProtNLM"/>
    </source>
</evidence>
<keyword evidence="2" id="KW-0812">Transmembrane</keyword>
<accession>A0A9Q0FDE9</accession>
<organism evidence="3 4">
    <name type="scientific">Turnera subulata</name>
    <dbReference type="NCBI Taxonomy" id="218843"/>
    <lineage>
        <taxon>Eukaryota</taxon>
        <taxon>Viridiplantae</taxon>
        <taxon>Streptophyta</taxon>
        <taxon>Embryophyta</taxon>
        <taxon>Tracheophyta</taxon>
        <taxon>Spermatophyta</taxon>
        <taxon>Magnoliopsida</taxon>
        <taxon>eudicotyledons</taxon>
        <taxon>Gunneridae</taxon>
        <taxon>Pentapetalae</taxon>
        <taxon>rosids</taxon>
        <taxon>fabids</taxon>
        <taxon>Malpighiales</taxon>
        <taxon>Passifloraceae</taxon>
        <taxon>Turnera</taxon>
    </lineage>
</organism>
<evidence type="ECO:0000256" key="2">
    <source>
        <dbReference type="SAM" id="Phobius"/>
    </source>
</evidence>
<feature type="region of interest" description="Disordered" evidence="1">
    <location>
        <begin position="165"/>
        <end position="185"/>
    </location>
</feature>
<gene>
    <name evidence="3" type="ORF">Tsubulata_012011</name>
</gene>
<reference evidence="3" key="2">
    <citation type="journal article" date="2023" name="Plants (Basel)">
        <title>Annotation of the Turnera subulata (Passifloraceae) Draft Genome Reveals the S-Locus Evolved after the Divergence of Turneroideae from Passifloroideae in a Stepwise Manner.</title>
        <authorList>
            <person name="Henning P.M."/>
            <person name="Roalson E.H."/>
            <person name="Mir W."/>
            <person name="McCubbin A.G."/>
            <person name="Shore J.S."/>
        </authorList>
    </citation>
    <scope>NUCLEOTIDE SEQUENCE</scope>
    <source>
        <strain evidence="3">F60SS</strain>
    </source>
</reference>